<protein>
    <submittedName>
        <fullName evidence="1">Uncharacterized protein</fullName>
    </submittedName>
</protein>
<name>A0ACB6RBX2_9PLEO</name>
<dbReference type="Proteomes" id="UP000799755">
    <property type="component" value="Unassembled WGS sequence"/>
</dbReference>
<reference evidence="1" key="1">
    <citation type="journal article" date="2020" name="Stud. Mycol.">
        <title>101 Dothideomycetes genomes: a test case for predicting lifestyles and emergence of pathogens.</title>
        <authorList>
            <person name="Haridas S."/>
            <person name="Albert R."/>
            <person name="Binder M."/>
            <person name="Bloem J."/>
            <person name="Labutti K."/>
            <person name="Salamov A."/>
            <person name="Andreopoulos B."/>
            <person name="Baker S."/>
            <person name="Barry K."/>
            <person name="Bills G."/>
            <person name="Bluhm B."/>
            <person name="Cannon C."/>
            <person name="Castanera R."/>
            <person name="Culley D."/>
            <person name="Daum C."/>
            <person name="Ezra D."/>
            <person name="Gonzalez J."/>
            <person name="Henrissat B."/>
            <person name="Kuo A."/>
            <person name="Liang C."/>
            <person name="Lipzen A."/>
            <person name="Lutzoni F."/>
            <person name="Magnuson J."/>
            <person name="Mondo S."/>
            <person name="Nolan M."/>
            <person name="Ohm R."/>
            <person name="Pangilinan J."/>
            <person name="Park H.-J."/>
            <person name="Ramirez L."/>
            <person name="Alfaro M."/>
            <person name="Sun H."/>
            <person name="Tritt A."/>
            <person name="Yoshinaga Y."/>
            <person name="Zwiers L.-H."/>
            <person name="Turgeon B."/>
            <person name="Goodwin S."/>
            <person name="Spatafora J."/>
            <person name="Crous P."/>
            <person name="Grigoriev I."/>
        </authorList>
    </citation>
    <scope>NUCLEOTIDE SEQUENCE</scope>
    <source>
        <strain evidence="1">ATCC 200398</strain>
    </source>
</reference>
<gene>
    <name evidence="1" type="ORF">BDR25DRAFT_322011</name>
</gene>
<accession>A0ACB6RBX2</accession>
<evidence type="ECO:0000313" key="1">
    <source>
        <dbReference type="EMBL" id="KAF2476597.1"/>
    </source>
</evidence>
<dbReference type="EMBL" id="MU003494">
    <property type="protein sequence ID" value="KAF2476597.1"/>
    <property type="molecule type" value="Genomic_DNA"/>
</dbReference>
<proteinExistence type="predicted"/>
<sequence>MLVLLLFLKCWHLKMSPNFPRYGKYIVSLSVTCNIVTVVRCLDNAIISWTYVDQNAHEAFFAADNRTIWVCTRGVDTIELVDGFSGTIVGKISSYGGPSKVFFSLDRKTAYVNHIGSPYLEIIDAAHQMLGKVTVISTASRRIIGVLDAGLETNHPSFAELNGTTHAFVTAAALNATRVYKQPDPEQVLAYEGEIPSSGVQPHIIDLQNSLRVAKTLDVEKQGLQCKAENKLLVVEVSDRGGDVTASALVTIRPAVRLDMFQIIGRNLKLNTTYTVGGNVGNPRVRSAPQVLGFFKFKGIYGVDSIKLVRR</sequence>
<keyword evidence="2" id="KW-1185">Reference proteome</keyword>
<evidence type="ECO:0000313" key="2">
    <source>
        <dbReference type="Proteomes" id="UP000799755"/>
    </source>
</evidence>
<organism evidence="1 2">
    <name type="scientific">Lindgomyces ingoldianus</name>
    <dbReference type="NCBI Taxonomy" id="673940"/>
    <lineage>
        <taxon>Eukaryota</taxon>
        <taxon>Fungi</taxon>
        <taxon>Dikarya</taxon>
        <taxon>Ascomycota</taxon>
        <taxon>Pezizomycotina</taxon>
        <taxon>Dothideomycetes</taxon>
        <taxon>Pleosporomycetidae</taxon>
        <taxon>Pleosporales</taxon>
        <taxon>Lindgomycetaceae</taxon>
        <taxon>Lindgomyces</taxon>
    </lineage>
</organism>
<comment type="caution">
    <text evidence="1">The sequence shown here is derived from an EMBL/GenBank/DDBJ whole genome shotgun (WGS) entry which is preliminary data.</text>
</comment>